<comment type="similarity">
    <text evidence="1">Belongs to the sigma-70 factor family. ECF subfamily.</text>
</comment>
<keyword evidence="8" id="KW-1185">Reference proteome</keyword>
<evidence type="ECO:0000313" key="8">
    <source>
        <dbReference type="Proteomes" id="UP000643701"/>
    </source>
</evidence>
<sequence length="172" mass="20253">MPSQNNSNVCDEKIFEQVHKKYAQDLYNFTYYKYGEKIDPADKVQNAFLKLWENCKDILPEKAKSFLFTVTNNLAINTFKHHQVVLKYQNEYFSSQQNNEDPSFLMEEAEYLKKYQQALSLLTPEKRATFLMCKAEGKKHQEVAELLGVSRKAVEKRLYSAISELRKHIKEI</sequence>
<evidence type="ECO:0000313" key="7">
    <source>
        <dbReference type="EMBL" id="NGZ89799.1"/>
    </source>
</evidence>
<dbReference type="InterPro" id="IPR013325">
    <property type="entry name" value="RNA_pol_sigma_r2"/>
</dbReference>
<dbReference type="Gene3D" id="1.10.10.10">
    <property type="entry name" value="Winged helix-like DNA-binding domain superfamily/Winged helix DNA-binding domain"/>
    <property type="match status" value="1"/>
</dbReference>
<feature type="domain" description="RNA polymerase sigma factor 70 region 4 type 2" evidence="6">
    <location>
        <begin position="114"/>
        <end position="162"/>
    </location>
</feature>
<evidence type="ECO:0000256" key="2">
    <source>
        <dbReference type="ARBA" id="ARBA00023015"/>
    </source>
</evidence>
<reference evidence="7" key="1">
    <citation type="submission" date="2020-03" db="EMBL/GenBank/DDBJ databases">
        <title>Psychroflexus Maritimus sp. nov., isolate from marine sediment.</title>
        <authorList>
            <person name="Zhong Y.-L."/>
        </authorList>
    </citation>
    <scope>NUCLEOTIDE SEQUENCE</scope>
    <source>
        <strain evidence="7">C1</strain>
    </source>
</reference>
<evidence type="ECO:0000256" key="3">
    <source>
        <dbReference type="ARBA" id="ARBA00023082"/>
    </source>
</evidence>
<keyword evidence="4" id="KW-0804">Transcription</keyword>
<keyword evidence="2" id="KW-0805">Transcription regulation</keyword>
<feature type="domain" description="RNA polymerase sigma-70 region 2" evidence="5">
    <location>
        <begin position="20"/>
        <end position="82"/>
    </location>
</feature>
<evidence type="ECO:0000259" key="6">
    <source>
        <dbReference type="Pfam" id="PF08281"/>
    </source>
</evidence>
<dbReference type="CDD" id="cd06171">
    <property type="entry name" value="Sigma70_r4"/>
    <property type="match status" value="1"/>
</dbReference>
<gene>
    <name evidence="7" type="ORF">G7034_05980</name>
</gene>
<dbReference type="AlphaFoldDB" id="A0A967ACL4"/>
<dbReference type="Pfam" id="PF08281">
    <property type="entry name" value="Sigma70_r4_2"/>
    <property type="match status" value="1"/>
</dbReference>
<dbReference type="PANTHER" id="PTHR43133:SF46">
    <property type="entry name" value="RNA POLYMERASE SIGMA-70 FACTOR ECF SUBFAMILY"/>
    <property type="match status" value="1"/>
</dbReference>
<dbReference type="InterPro" id="IPR036388">
    <property type="entry name" value="WH-like_DNA-bd_sf"/>
</dbReference>
<name>A0A967ACL4_9FLAO</name>
<evidence type="ECO:0000259" key="5">
    <source>
        <dbReference type="Pfam" id="PF04542"/>
    </source>
</evidence>
<comment type="caution">
    <text evidence="7">The sequence shown here is derived from an EMBL/GenBank/DDBJ whole genome shotgun (WGS) entry which is preliminary data.</text>
</comment>
<dbReference type="InterPro" id="IPR013249">
    <property type="entry name" value="RNA_pol_sigma70_r4_t2"/>
</dbReference>
<dbReference type="Pfam" id="PF04542">
    <property type="entry name" value="Sigma70_r2"/>
    <property type="match status" value="1"/>
</dbReference>
<dbReference type="GO" id="GO:0006352">
    <property type="term" value="P:DNA-templated transcription initiation"/>
    <property type="evidence" value="ECO:0007669"/>
    <property type="project" value="InterPro"/>
</dbReference>
<dbReference type="GO" id="GO:0016987">
    <property type="term" value="F:sigma factor activity"/>
    <property type="evidence" value="ECO:0007669"/>
    <property type="project" value="UniProtKB-KW"/>
</dbReference>
<dbReference type="EMBL" id="JAANAS010000042">
    <property type="protein sequence ID" value="NGZ89799.1"/>
    <property type="molecule type" value="Genomic_DNA"/>
</dbReference>
<proteinExistence type="inferred from homology"/>
<evidence type="ECO:0000256" key="1">
    <source>
        <dbReference type="ARBA" id="ARBA00010641"/>
    </source>
</evidence>
<dbReference type="NCBIfam" id="TIGR02937">
    <property type="entry name" value="sigma70-ECF"/>
    <property type="match status" value="1"/>
</dbReference>
<dbReference type="InterPro" id="IPR014284">
    <property type="entry name" value="RNA_pol_sigma-70_dom"/>
</dbReference>
<organism evidence="7 8">
    <name type="scientific">Psychroflexus maritimus</name>
    <dbReference type="NCBI Taxonomy" id="2714865"/>
    <lineage>
        <taxon>Bacteria</taxon>
        <taxon>Pseudomonadati</taxon>
        <taxon>Bacteroidota</taxon>
        <taxon>Flavobacteriia</taxon>
        <taxon>Flavobacteriales</taxon>
        <taxon>Flavobacteriaceae</taxon>
        <taxon>Psychroflexus</taxon>
    </lineage>
</organism>
<dbReference type="InterPro" id="IPR039425">
    <property type="entry name" value="RNA_pol_sigma-70-like"/>
</dbReference>
<dbReference type="InterPro" id="IPR013324">
    <property type="entry name" value="RNA_pol_sigma_r3/r4-like"/>
</dbReference>
<evidence type="ECO:0000256" key="4">
    <source>
        <dbReference type="ARBA" id="ARBA00023163"/>
    </source>
</evidence>
<accession>A0A967ACL4</accession>
<dbReference type="SUPFAM" id="SSF88659">
    <property type="entry name" value="Sigma3 and sigma4 domains of RNA polymerase sigma factors"/>
    <property type="match status" value="1"/>
</dbReference>
<protein>
    <submittedName>
        <fullName evidence="7">Sigma-70 family RNA polymerase sigma factor</fullName>
    </submittedName>
</protein>
<dbReference type="GO" id="GO:0003677">
    <property type="term" value="F:DNA binding"/>
    <property type="evidence" value="ECO:0007669"/>
    <property type="project" value="InterPro"/>
</dbReference>
<dbReference type="Proteomes" id="UP000643701">
    <property type="component" value="Unassembled WGS sequence"/>
</dbReference>
<keyword evidence="3" id="KW-0731">Sigma factor</keyword>
<dbReference type="PANTHER" id="PTHR43133">
    <property type="entry name" value="RNA POLYMERASE ECF-TYPE SIGMA FACTO"/>
    <property type="match status" value="1"/>
</dbReference>
<dbReference type="SUPFAM" id="SSF88946">
    <property type="entry name" value="Sigma2 domain of RNA polymerase sigma factors"/>
    <property type="match status" value="1"/>
</dbReference>
<dbReference type="Gene3D" id="1.10.1740.10">
    <property type="match status" value="1"/>
</dbReference>
<dbReference type="InterPro" id="IPR007627">
    <property type="entry name" value="RNA_pol_sigma70_r2"/>
</dbReference>